<keyword evidence="2" id="KW-1185">Reference proteome</keyword>
<evidence type="ECO:0000313" key="2">
    <source>
        <dbReference type="Proteomes" id="UP001419268"/>
    </source>
</evidence>
<dbReference type="EMBL" id="JBBNAG010000011">
    <property type="protein sequence ID" value="KAK9093670.1"/>
    <property type="molecule type" value="Genomic_DNA"/>
</dbReference>
<reference evidence="1 2" key="1">
    <citation type="submission" date="2024-01" db="EMBL/GenBank/DDBJ databases">
        <title>Genome assemblies of Stephania.</title>
        <authorList>
            <person name="Yang L."/>
        </authorList>
    </citation>
    <scope>NUCLEOTIDE SEQUENCE [LARGE SCALE GENOMIC DNA]</scope>
    <source>
        <strain evidence="1">JXDWG</strain>
        <tissue evidence="1">Leaf</tissue>
    </source>
</reference>
<name>A0AAP0EHN5_9MAGN</name>
<accession>A0AAP0EHN5</accession>
<dbReference type="Proteomes" id="UP001419268">
    <property type="component" value="Unassembled WGS sequence"/>
</dbReference>
<proteinExistence type="predicted"/>
<gene>
    <name evidence="1" type="ORF">Scep_025139</name>
</gene>
<dbReference type="AlphaFoldDB" id="A0AAP0EHN5"/>
<dbReference type="PANTHER" id="PTHR35110">
    <property type="entry name" value="EXPRESSED PROTEIN"/>
    <property type="match status" value="1"/>
</dbReference>
<sequence>MLLLKMLLNKLSGISGGGGGGLGGAMRLMVRHFSRARAENLRKINPRLPPQEVKSIAQSVYQVIKDKGAVSISNAWNHVQEAGIDSLSSKTHMKLMLKWMRGRKMLKQFCHLVGSNKKFLLTTLPEDPQISAAYLQAKLETQKKPASRIRRRKKRKA</sequence>
<comment type="caution">
    <text evidence="1">The sequence shown here is derived from an EMBL/GenBank/DDBJ whole genome shotgun (WGS) entry which is preliminary data.</text>
</comment>
<evidence type="ECO:0000313" key="1">
    <source>
        <dbReference type="EMBL" id="KAK9093670.1"/>
    </source>
</evidence>
<protein>
    <submittedName>
        <fullName evidence="1">Uncharacterized protein</fullName>
    </submittedName>
</protein>
<dbReference type="PANTHER" id="PTHR35110:SF1">
    <property type="entry name" value="EXPRESSED PROTEIN"/>
    <property type="match status" value="1"/>
</dbReference>
<organism evidence="1 2">
    <name type="scientific">Stephania cephalantha</name>
    <dbReference type="NCBI Taxonomy" id="152367"/>
    <lineage>
        <taxon>Eukaryota</taxon>
        <taxon>Viridiplantae</taxon>
        <taxon>Streptophyta</taxon>
        <taxon>Embryophyta</taxon>
        <taxon>Tracheophyta</taxon>
        <taxon>Spermatophyta</taxon>
        <taxon>Magnoliopsida</taxon>
        <taxon>Ranunculales</taxon>
        <taxon>Menispermaceae</taxon>
        <taxon>Menispermoideae</taxon>
        <taxon>Cissampelideae</taxon>
        <taxon>Stephania</taxon>
    </lineage>
</organism>